<reference evidence="2 3" key="1">
    <citation type="journal article" date="2016" name="Nat. Commun.">
        <title>Thousands of microbial genomes shed light on interconnected biogeochemical processes in an aquifer system.</title>
        <authorList>
            <person name="Anantharaman K."/>
            <person name="Brown C.T."/>
            <person name="Hug L.A."/>
            <person name="Sharon I."/>
            <person name="Castelle C.J."/>
            <person name="Probst A.J."/>
            <person name="Thomas B.C."/>
            <person name="Singh A."/>
            <person name="Wilkins M.J."/>
            <person name="Karaoz U."/>
            <person name="Brodie E.L."/>
            <person name="Williams K.H."/>
            <person name="Hubbard S.S."/>
            <person name="Banfield J.F."/>
        </authorList>
    </citation>
    <scope>NUCLEOTIDE SEQUENCE [LARGE SCALE GENOMIC DNA]</scope>
</reference>
<dbReference type="EMBL" id="MEZY01000014">
    <property type="protein sequence ID" value="OGD65247.1"/>
    <property type="molecule type" value="Genomic_DNA"/>
</dbReference>
<dbReference type="PANTHER" id="PTHR10885:SF20">
    <property type="entry name" value="NUDIX HYDROLASE DOMAIN-CONTAINING PROTEIN"/>
    <property type="match status" value="1"/>
</dbReference>
<sequence>MEYIDIVDKSGRPTGEIESREVVHKKGLLHRHIHAWIINSENEVLLQKRAASKKTYPNMWAMSAEGHVSSRKTLKETVVEEIQEELNIKINKNDLSVTFSYPRGRIEFQDGWIENGINTVYIIYNDTSIEDIKIQASEVADVKWMKLEDYKNVIYEKNPEYRTYPEEFPKLFETI</sequence>
<dbReference type="AlphaFoldDB" id="A0A1F5ECR0"/>
<protein>
    <recommendedName>
        <fullName evidence="1">Nudix hydrolase domain-containing protein</fullName>
    </recommendedName>
</protein>
<dbReference type="GO" id="GO:0004452">
    <property type="term" value="F:isopentenyl-diphosphate delta-isomerase activity"/>
    <property type="evidence" value="ECO:0007669"/>
    <property type="project" value="TreeGrafter"/>
</dbReference>
<dbReference type="InterPro" id="IPR015797">
    <property type="entry name" value="NUDIX_hydrolase-like_dom_sf"/>
</dbReference>
<feature type="domain" description="Nudix hydrolase" evidence="1">
    <location>
        <begin position="28"/>
        <end position="169"/>
    </location>
</feature>
<dbReference type="Pfam" id="PF00293">
    <property type="entry name" value="NUDIX"/>
    <property type="match status" value="1"/>
</dbReference>
<dbReference type="Gene3D" id="3.90.79.10">
    <property type="entry name" value="Nucleoside Triphosphate Pyrophosphohydrolase"/>
    <property type="match status" value="1"/>
</dbReference>
<dbReference type="SUPFAM" id="SSF55811">
    <property type="entry name" value="Nudix"/>
    <property type="match status" value="1"/>
</dbReference>
<organism evidence="2 3">
    <name type="scientific">Candidatus Berkelbacteria bacterium RIFOXYA2_FULL_43_10</name>
    <dbReference type="NCBI Taxonomy" id="1797472"/>
    <lineage>
        <taxon>Bacteria</taxon>
        <taxon>Candidatus Berkelbacteria</taxon>
    </lineage>
</organism>
<dbReference type="STRING" id="1797472.A2215_00975"/>
<gene>
    <name evidence="2" type="ORF">A2215_00975</name>
</gene>
<dbReference type="Proteomes" id="UP000178583">
    <property type="component" value="Unassembled WGS sequence"/>
</dbReference>
<dbReference type="PANTHER" id="PTHR10885">
    <property type="entry name" value="ISOPENTENYL-DIPHOSPHATE DELTA-ISOMERASE"/>
    <property type="match status" value="1"/>
</dbReference>
<evidence type="ECO:0000313" key="2">
    <source>
        <dbReference type="EMBL" id="OGD65247.1"/>
    </source>
</evidence>
<proteinExistence type="predicted"/>
<accession>A0A1F5ECR0</accession>
<dbReference type="GO" id="GO:0009240">
    <property type="term" value="P:isopentenyl diphosphate biosynthetic process"/>
    <property type="evidence" value="ECO:0007669"/>
    <property type="project" value="TreeGrafter"/>
</dbReference>
<dbReference type="PROSITE" id="PS51462">
    <property type="entry name" value="NUDIX"/>
    <property type="match status" value="1"/>
</dbReference>
<evidence type="ECO:0000259" key="1">
    <source>
        <dbReference type="PROSITE" id="PS51462"/>
    </source>
</evidence>
<dbReference type="CDD" id="cd04692">
    <property type="entry name" value="NUDIX_Hydrolase"/>
    <property type="match status" value="1"/>
</dbReference>
<evidence type="ECO:0000313" key="3">
    <source>
        <dbReference type="Proteomes" id="UP000178583"/>
    </source>
</evidence>
<dbReference type="GO" id="GO:0005737">
    <property type="term" value="C:cytoplasm"/>
    <property type="evidence" value="ECO:0007669"/>
    <property type="project" value="TreeGrafter"/>
</dbReference>
<name>A0A1F5ECR0_9BACT</name>
<comment type="caution">
    <text evidence="2">The sequence shown here is derived from an EMBL/GenBank/DDBJ whole genome shotgun (WGS) entry which is preliminary data.</text>
</comment>
<dbReference type="InterPro" id="IPR000086">
    <property type="entry name" value="NUDIX_hydrolase_dom"/>
</dbReference>